<dbReference type="Proteomes" id="UP001292084">
    <property type="component" value="Unassembled WGS sequence"/>
</dbReference>
<dbReference type="EMBL" id="JAXQNN010000002">
    <property type="protein sequence ID" value="MDZ5711637.1"/>
    <property type="molecule type" value="Genomic_DNA"/>
</dbReference>
<gene>
    <name evidence="1" type="ORF">UFB30_05335</name>
</gene>
<organism evidence="1 2">
    <name type="scientific">Jeotgalibacillus haloalkalitolerans</name>
    <dbReference type="NCBI Taxonomy" id="3104292"/>
    <lineage>
        <taxon>Bacteria</taxon>
        <taxon>Bacillati</taxon>
        <taxon>Bacillota</taxon>
        <taxon>Bacilli</taxon>
        <taxon>Bacillales</taxon>
        <taxon>Caryophanaceae</taxon>
        <taxon>Jeotgalibacillus</taxon>
    </lineage>
</organism>
<accession>A0ABU5KK53</accession>
<protein>
    <submittedName>
        <fullName evidence="1">DUF1064 domain-containing protein</fullName>
    </submittedName>
</protein>
<evidence type="ECO:0000313" key="1">
    <source>
        <dbReference type="EMBL" id="MDZ5711637.1"/>
    </source>
</evidence>
<dbReference type="Gene3D" id="6.20.20.10">
    <property type="match status" value="1"/>
</dbReference>
<reference evidence="1 2" key="1">
    <citation type="submission" date="2023-12" db="EMBL/GenBank/DDBJ databases">
        <title>Jeotgalibacillus haloalkaliphilus sp. nov., a novel salt-tolerant bacteria, isolated from the estuary of the Fenhe River into the Yellow River.</title>
        <authorList>
            <person name="Li Y."/>
        </authorList>
    </citation>
    <scope>NUCLEOTIDE SEQUENCE [LARGE SCALE GENOMIC DNA]</scope>
    <source>
        <strain evidence="1 2">HH7-29</strain>
    </source>
</reference>
<name>A0ABU5KK53_9BACL</name>
<evidence type="ECO:0000313" key="2">
    <source>
        <dbReference type="Proteomes" id="UP001292084"/>
    </source>
</evidence>
<dbReference type="Pfam" id="PF06356">
    <property type="entry name" value="DUF1064"/>
    <property type="match status" value="1"/>
</dbReference>
<dbReference type="RefSeq" id="WP_322420654.1">
    <property type="nucleotide sequence ID" value="NZ_JAXQNN010000002.1"/>
</dbReference>
<keyword evidence="2" id="KW-1185">Reference proteome</keyword>
<dbReference type="InterPro" id="IPR009414">
    <property type="entry name" value="DUF1064"/>
</dbReference>
<comment type="caution">
    <text evidence="1">The sequence shown here is derived from an EMBL/GenBank/DDBJ whole genome shotgun (WGS) entry which is preliminary data.</text>
</comment>
<sequence length="155" mass="17856">MKGKRPRQKRQQRQWISHKVEIDGIEFDSATEAAYYKQLKRDPDVLDIECHPKFNILPAYEVECKKCKGAGRILNNRTLNLNKCAQCKGKGSRQKAGSVYTADFKVTYQDGYTEYIDVKGGPVNEGFPLRKKLFEVLKGVELIVVEKKNNQFVRK</sequence>
<proteinExistence type="predicted"/>